<keyword evidence="1" id="KW-0472">Membrane</keyword>
<name>A0ABR8F4Y4_NOSLI</name>
<evidence type="ECO:0000256" key="1">
    <source>
        <dbReference type="SAM" id="Phobius"/>
    </source>
</evidence>
<comment type="caution">
    <text evidence="2">The sequence shown here is derived from an EMBL/GenBank/DDBJ whole genome shotgun (WGS) entry which is preliminary data.</text>
</comment>
<gene>
    <name evidence="2" type="ORF">H6G95_32515</name>
</gene>
<evidence type="ECO:0000313" key="2">
    <source>
        <dbReference type="EMBL" id="MBD2565220.1"/>
    </source>
</evidence>
<dbReference type="RefSeq" id="WP_190901269.1">
    <property type="nucleotide sequence ID" value="NZ_JACJTE010000073.1"/>
</dbReference>
<keyword evidence="3" id="KW-1185">Reference proteome</keyword>
<keyword evidence="1" id="KW-1133">Transmembrane helix</keyword>
<proteinExistence type="predicted"/>
<sequence>MPQLRNIPYFPFRHLMDNLVLLFFSAMADALSEWLITLILLVQSSMYSLHQGWYVLAKVLFYYHT</sequence>
<protein>
    <submittedName>
        <fullName evidence="2">Uncharacterized protein</fullName>
    </submittedName>
</protein>
<accession>A0ABR8F4Y4</accession>
<dbReference type="Proteomes" id="UP000604661">
    <property type="component" value="Unassembled WGS sequence"/>
</dbReference>
<organism evidence="2 3">
    <name type="scientific">Nostoc linckia FACHB-391</name>
    <dbReference type="NCBI Taxonomy" id="2692906"/>
    <lineage>
        <taxon>Bacteria</taxon>
        <taxon>Bacillati</taxon>
        <taxon>Cyanobacteriota</taxon>
        <taxon>Cyanophyceae</taxon>
        <taxon>Nostocales</taxon>
        <taxon>Nostocaceae</taxon>
        <taxon>Nostoc</taxon>
    </lineage>
</organism>
<dbReference type="EMBL" id="JACJTE010000073">
    <property type="protein sequence ID" value="MBD2565220.1"/>
    <property type="molecule type" value="Genomic_DNA"/>
</dbReference>
<keyword evidence="1" id="KW-0812">Transmembrane</keyword>
<reference evidence="2 3" key="1">
    <citation type="journal article" date="2020" name="ISME J.">
        <title>Comparative genomics reveals insights into cyanobacterial evolution and habitat adaptation.</title>
        <authorList>
            <person name="Chen M.Y."/>
            <person name="Teng W.K."/>
            <person name="Zhao L."/>
            <person name="Hu C.X."/>
            <person name="Zhou Y.K."/>
            <person name="Han B.P."/>
            <person name="Song L.R."/>
            <person name="Shu W.S."/>
        </authorList>
    </citation>
    <scope>NUCLEOTIDE SEQUENCE [LARGE SCALE GENOMIC DNA]</scope>
    <source>
        <strain evidence="2 3">FACHB-391</strain>
    </source>
</reference>
<feature type="transmembrane region" description="Helical" evidence="1">
    <location>
        <begin position="20"/>
        <end position="42"/>
    </location>
</feature>
<evidence type="ECO:0000313" key="3">
    <source>
        <dbReference type="Proteomes" id="UP000604661"/>
    </source>
</evidence>